<evidence type="ECO:0000313" key="3">
    <source>
        <dbReference type="Proteomes" id="UP000230750"/>
    </source>
</evidence>
<feature type="region of interest" description="Disordered" evidence="1">
    <location>
        <begin position="72"/>
        <end position="92"/>
    </location>
</feature>
<proteinExistence type="predicted"/>
<protein>
    <submittedName>
        <fullName evidence="2">Uncharacterized protein</fullName>
    </submittedName>
</protein>
<evidence type="ECO:0000313" key="2">
    <source>
        <dbReference type="EMBL" id="PIK60710.1"/>
    </source>
</evidence>
<dbReference type="EMBL" id="MRZV01000050">
    <property type="protein sequence ID" value="PIK60710.1"/>
    <property type="molecule type" value="Genomic_DNA"/>
</dbReference>
<dbReference type="Proteomes" id="UP000230750">
    <property type="component" value="Unassembled WGS sequence"/>
</dbReference>
<organism evidence="2 3">
    <name type="scientific">Stichopus japonicus</name>
    <name type="common">Sea cucumber</name>
    <dbReference type="NCBI Taxonomy" id="307972"/>
    <lineage>
        <taxon>Eukaryota</taxon>
        <taxon>Metazoa</taxon>
        <taxon>Echinodermata</taxon>
        <taxon>Eleutherozoa</taxon>
        <taxon>Echinozoa</taxon>
        <taxon>Holothuroidea</taxon>
        <taxon>Aspidochirotacea</taxon>
        <taxon>Aspidochirotida</taxon>
        <taxon>Stichopodidae</taxon>
        <taxon>Apostichopus</taxon>
    </lineage>
</organism>
<comment type="caution">
    <text evidence="2">The sequence shown here is derived from an EMBL/GenBank/DDBJ whole genome shotgun (WGS) entry which is preliminary data.</text>
</comment>
<reference evidence="2 3" key="1">
    <citation type="journal article" date="2017" name="PLoS Biol.">
        <title>The sea cucumber genome provides insights into morphological evolution and visceral regeneration.</title>
        <authorList>
            <person name="Zhang X."/>
            <person name="Sun L."/>
            <person name="Yuan J."/>
            <person name="Sun Y."/>
            <person name="Gao Y."/>
            <person name="Zhang L."/>
            <person name="Li S."/>
            <person name="Dai H."/>
            <person name="Hamel J.F."/>
            <person name="Liu C."/>
            <person name="Yu Y."/>
            <person name="Liu S."/>
            <person name="Lin W."/>
            <person name="Guo K."/>
            <person name="Jin S."/>
            <person name="Xu P."/>
            <person name="Storey K.B."/>
            <person name="Huan P."/>
            <person name="Zhang T."/>
            <person name="Zhou Y."/>
            <person name="Zhang J."/>
            <person name="Lin C."/>
            <person name="Li X."/>
            <person name="Xing L."/>
            <person name="Huo D."/>
            <person name="Sun M."/>
            <person name="Wang L."/>
            <person name="Mercier A."/>
            <person name="Li F."/>
            <person name="Yang H."/>
            <person name="Xiang J."/>
        </authorList>
    </citation>
    <scope>NUCLEOTIDE SEQUENCE [LARGE SCALE GENOMIC DNA]</scope>
    <source>
        <strain evidence="2">Shaxun</strain>
        <tissue evidence="2">Muscle</tissue>
    </source>
</reference>
<sequence>MATGDEASSISTDSETLSENLDIRRYLPRVRARRLPRPPVILESPEEGLFDEEGRVRTFRLPRPVITIAPTSRYHYEDGDSDDTNDADTSTIDSRHFSDLSVQPGAPRPGFFPLTTFEKLLES</sequence>
<dbReference type="AlphaFoldDB" id="A0A2G8LKM1"/>
<name>A0A2G8LKM1_STIJA</name>
<evidence type="ECO:0000256" key="1">
    <source>
        <dbReference type="SAM" id="MobiDB-lite"/>
    </source>
</evidence>
<keyword evidence="3" id="KW-1185">Reference proteome</keyword>
<gene>
    <name evidence="2" type="ORF">BSL78_02402</name>
</gene>
<accession>A0A2G8LKM1</accession>